<keyword evidence="3" id="KW-1185">Reference proteome</keyword>
<evidence type="ECO:0000313" key="3">
    <source>
        <dbReference type="Proteomes" id="UP000624709"/>
    </source>
</evidence>
<dbReference type="Proteomes" id="UP000624709">
    <property type="component" value="Unassembled WGS sequence"/>
</dbReference>
<feature type="compositionally biased region" description="Basic and acidic residues" evidence="1">
    <location>
        <begin position="1"/>
        <end position="14"/>
    </location>
</feature>
<protein>
    <submittedName>
        <fullName evidence="2">Uncharacterized protein</fullName>
    </submittedName>
</protein>
<feature type="region of interest" description="Disordered" evidence="1">
    <location>
        <begin position="1"/>
        <end position="31"/>
    </location>
</feature>
<proteinExistence type="predicted"/>
<comment type="caution">
    <text evidence="2">The sequence shown here is derived from an EMBL/GenBank/DDBJ whole genome shotgun (WGS) entry which is preliminary data.</text>
</comment>
<organism evidence="2 3">
    <name type="scientific">Actinoplanes palleronii</name>
    <dbReference type="NCBI Taxonomy" id="113570"/>
    <lineage>
        <taxon>Bacteria</taxon>
        <taxon>Bacillati</taxon>
        <taxon>Actinomycetota</taxon>
        <taxon>Actinomycetes</taxon>
        <taxon>Micromonosporales</taxon>
        <taxon>Micromonosporaceae</taxon>
        <taxon>Actinoplanes</taxon>
    </lineage>
</organism>
<reference evidence="2 3" key="1">
    <citation type="submission" date="2021-01" db="EMBL/GenBank/DDBJ databases">
        <title>Whole genome shotgun sequence of Actinoplanes palleronii NBRC 14916.</title>
        <authorList>
            <person name="Komaki H."/>
            <person name="Tamura T."/>
        </authorList>
    </citation>
    <scope>NUCLEOTIDE SEQUENCE [LARGE SCALE GENOMIC DNA]</scope>
    <source>
        <strain evidence="2 3">NBRC 14916</strain>
    </source>
</reference>
<dbReference type="RefSeq" id="WP_203828649.1">
    <property type="nucleotide sequence ID" value="NZ_BAAATY010000029.1"/>
</dbReference>
<evidence type="ECO:0000313" key="2">
    <source>
        <dbReference type="EMBL" id="GIE70646.1"/>
    </source>
</evidence>
<accession>A0ABQ4BK27</accession>
<name>A0ABQ4BK27_9ACTN</name>
<gene>
    <name evidence="2" type="ORF">Apa02nite_067540</name>
</gene>
<evidence type="ECO:0000256" key="1">
    <source>
        <dbReference type="SAM" id="MobiDB-lite"/>
    </source>
</evidence>
<sequence length="71" mass="7629">MDNERLPDAMRDVDPLTLEGRGLSPTSSGISVPPTKLARWRAAAAATDLDFDGWVLSTLDCAADDVLRADE</sequence>
<dbReference type="EMBL" id="BOMS01000108">
    <property type="protein sequence ID" value="GIE70646.1"/>
    <property type="molecule type" value="Genomic_DNA"/>
</dbReference>